<sequence>MPDLELRHRRRVLRARLGVVVGGESMTAPDAATTAICWWQARSGAQVAKPSLLEPSSPTLPFMPGQTWSPDPETPVIEYRPGRWAFIGGLAMVVIFGLAAVFPDVGHPSASSRAKNLPPAAASFLFGSLALSGLLIMIGSVPRMHRFAVDQRGLCWQAGRRSDLIAWEELRAVRGREPRPPVKGDPNSRPVVPALVFTPVDGLFSTRHSALVKPSPDANPEVELRLPNIATVRQLTQEIARVRPDLLH</sequence>
<accession>A0ABU4TTE4</accession>
<gene>
    <name evidence="2" type="ORF">SK571_19400</name>
</gene>
<comment type="caution">
    <text evidence="2">The sequence shown here is derived from an EMBL/GenBank/DDBJ whole genome shotgun (WGS) entry which is preliminary data.</text>
</comment>
<keyword evidence="1" id="KW-0472">Membrane</keyword>
<keyword evidence="1" id="KW-1133">Transmembrane helix</keyword>
<organism evidence="2 3">
    <name type="scientific">Lentzea kristufekii</name>
    <dbReference type="NCBI Taxonomy" id="3095430"/>
    <lineage>
        <taxon>Bacteria</taxon>
        <taxon>Bacillati</taxon>
        <taxon>Actinomycetota</taxon>
        <taxon>Actinomycetes</taxon>
        <taxon>Pseudonocardiales</taxon>
        <taxon>Pseudonocardiaceae</taxon>
        <taxon>Lentzea</taxon>
    </lineage>
</organism>
<protein>
    <recommendedName>
        <fullName evidence="4">PH domain-containing protein</fullName>
    </recommendedName>
</protein>
<evidence type="ECO:0000256" key="1">
    <source>
        <dbReference type="SAM" id="Phobius"/>
    </source>
</evidence>
<name>A0ABU4TTE4_9PSEU</name>
<dbReference type="Proteomes" id="UP001271792">
    <property type="component" value="Unassembled WGS sequence"/>
</dbReference>
<evidence type="ECO:0000313" key="2">
    <source>
        <dbReference type="EMBL" id="MDX8051559.1"/>
    </source>
</evidence>
<proteinExistence type="predicted"/>
<feature type="transmembrane region" description="Helical" evidence="1">
    <location>
        <begin position="122"/>
        <end position="142"/>
    </location>
</feature>
<keyword evidence="3" id="KW-1185">Reference proteome</keyword>
<evidence type="ECO:0000313" key="3">
    <source>
        <dbReference type="Proteomes" id="UP001271792"/>
    </source>
</evidence>
<evidence type="ECO:0008006" key="4">
    <source>
        <dbReference type="Google" id="ProtNLM"/>
    </source>
</evidence>
<reference evidence="2 3" key="1">
    <citation type="submission" date="2023-11" db="EMBL/GenBank/DDBJ databases">
        <title>Lentzea sokolovensis, sp. nov., Lentzea kristufkii, sp. nov., and Lentzea miocenensis, sp. nov., rare actinobacteria from Sokolov Coal Basin, Miocene lacustrine sediment, Czech Republic.</title>
        <authorList>
            <person name="Lara A."/>
            <person name="Kotroba L."/>
            <person name="Nouioui I."/>
            <person name="Neumann-Schaal M."/>
            <person name="Mast Y."/>
            <person name="Chronakova A."/>
        </authorList>
    </citation>
    <scope>NUCLEOTIDE SEQUENCE [LARGE SCALE GENOMIC DNA]</scope>
    <source>
        <strain evidence="2 3">BCCO 10_0798</strain>
    </source>
</reference>
<dbReference type="EMBL" id="JAXAVV010000009">
    <property type="protein sequence ID" value="MDX8051559.1"/>
    <property type="molecule type" value="Genomic_DNA"/>
</dbReference>
<feature type="transmembrane region" description="Helical" evidence="1">
    <location>
        <begin position="84"/>
        <end position="102"/>
    </location>
</feature>
<keyword evidence="1" id="KW-0812">Transmembrane</keyword>
<dbReference type="RefSeq" id="WP_319985752.1">
    <property type="nucleotide sequence ID" value="NZ_JAXAVV010000009.1"/>
</dbReference>